<comment type="cofactor">
    <cofactor evidence="1">
        <name>FAD</name>
        <dbReference type="ChEBI" id="CHEBI:57692"/>
    </cofactor>
</comment>
<keyword evidence="5 7" id="KW-0503">Monooxygenase</keyword>
<evidence type="ECO:0000256" key="4">
    <source>
        <dbReference type="ARBA" id="ARBA00023002"/>
    </source>
</evidence>
<comment type="caution">
    <text evidence="7">The sequence shown here is derived from an EMBL/GenBank/DDBJ whole genome shotgun (WGS) entry which is preliminary data.</text>
</comment>
<gene>
    <name evidence="7" type="ORF">J5Y10_25095</name>
</gene>
<dbReference type="InterPro" id="IPR002938">
    <property type="entry name" value="FAD-bd"/>
</dbReference>
<evidence type="ECO:0000256" key="3">
    <source>
        <dbReference type="ARBA" id="ARBA00022827"/>
    </source>
</evidence>
<dbReference type="AlphaFoldDB" id="A0A940MXI4"/>
<dbReference type="InterPro" id="IPR050493">
    <property type="entry name" value="FAD-dep_Monooxygenase_BioMet"/>
</dbReference>
<keyword evidence="3" id="KW-0274">FAD</keyword>
<organism evidence="7 8">
    <name type="scientific">Roseomonas indoligenes</name>
    <dbReference type="NCBI Taxonomy" id="2820811"/>
    <lineage>
        <taxon>Bacteria</taxon>
        <taxon>Pseudomonadati</taxon>
        <taxon>Pseudomonadota</taxon>
        <taxon>Alphaproteobacteria</taxon>
        <taxon>Acetobacterales</taxon>
        <taxon>Roseomonadaceae</taxon>
        <taxon>Roseomonas</taxon>
    </lineage>
</organism>
<feature type="domain" description="FAD-binding" evidence="6">
    <location>
        <begin position="6"/>
        <end position="343"/>
    </location>
</feature>
<evidence type="ECO:0000256" key="5">
    <source>
        <dbReference type="ARBA" id="ARBA00023033"/>
    </source>
</evidence>
<dbReference type="PRINTS" id="PR00420">
    <property type="entry name" value="RNGMNOXGNASE"/>
</dbReference>
<evidence type="ECO:0000259" key="6">
    <source>
        <dbReference type="Pfam" id="PF01494"/>
    </source>
</evidence>
<dbReference type="GO" id="GO:0004497">
    <property type="term" value="F:monooxygenase activity"/>
    <property type="evidence" value="ECO:0007669"/>
    <property type="project" value="UniProtKB-KW"/>
</dbReference>
<sequence length="402" mass="44552">MHRPLRVGIIGGGIGGLALAASLRQQGSEVRIFERAPAFGEVGAGIQMTPNAVKVMRALGLFDELRSVSFLPQNIIGRNWRSGRVMWRTPLAEDCPRLYGAPFFHVHRADLHRILASQVRDGEATLASPCTGIRQAGRTAMASFADGSEYEADVIVGADGIHSTVRRELFGDEPPRYTGNMCWRAVVPFETQPLDFVSPDSSFWLGPNGHVVTYYVSGGRAVNIVAVLEHKEWVAESWTTPSTREELMAGYAGWHPNLQKLFSNVTETYKWGLFDRDPMPAWTRGRVTLLGDAAHPMLPFLSQGAAMAIEDGFVLARSLAEEATPEVGLARYEARRRPRTSRVQLEARERGKTYHLSSRLAQIKRDVKYFVRSVINPQTTGLGANWVYEYDATAKSLDPQPA</sequence>
<evidence type="ECO:0000313" key="8">
    <source>
        <dbReference type="Proteomes" id="UP000677537"/>
    </source>
</evidence>
<dbReference type="PANTHER" id="PTHR13789">
    <property type="entry name" value="MONOOXYGENASE"/>
    <property type="match status" value="1"/>
</dbReference>
<reference evidence="7" key="1">
    <citation type="submission" date="2021-03" db="EMBL/GenBank/DDBJ databases">
        <authorList>
            <person name="So Y."/>
        </authorList>
    </citation>
    <scope>NUCLEOTIDE SEQUENCE</scope>
    <source>
        <strain evidence="7">SG15</strain>
    </source>
</reference>
<dbReference type="RefSeq" id="WP_209376875.1">
    <property type="nucleotide sequence ID" value="NZ_JAGIZA010000026.1"/>
</dbReference>
<evidence type="ECO:0000256" key="2">
    <source>
        <dbReference type="ARBA" id="ARBA00022630"/>
    </source>
</evidence>
<evidence type="ECO:0000313" key="7">
    <source>
        <dbReference type="EMBL" id="MBP0496083.1"/>
    </source>
</evidence>
<dbReference type="Gene3D" id="3.50.50.60">
    <property type="entry name" value="FAD/NAD(P)-binding domain"/>
    <property type="match status" value="1"/>
</dbReference>
<keyword evidence="2" id="KW-0285">Flavoprotein</keyword>
<keyword evidence="8" id="KW-1185">Reference proteome</keyword>
<keyword evidence="4" id="KW-0560">Oxidoreductase</keyword>
<dbReference type="PANTHER" id="PTHR13789:SF318">
    <property type="entry name" value="GERANYLGERANYL DIPHOSPHATE REDUCTASE"/>
    <property type="match status" value="1"/>
</dbReference>
<accession>A0A940MXI4</accession>
<dbReference type="Pfam" id="PF01494">
    <property type="entry name" value="FAD_binding_3"/>
    <property type="match status" value="1"/>
</dbReference>
<proteinExistence type="predicted"/>
<name>A0A940MXI4_9PROT</name>
<dbReference type="SUPFAM" id="SSF54373">
    <property type="entry name" value="FAD-linked reductases, C-terminal domain"/>
    <property type="match status" value="1"/>
</dbReference>
<dbReference type="InterPro" id="IPR036188">
    <property type="entry name" value="FAD/NAD-bd_sf"/>
</dbReference>
<dbReference type="EMBL" id="JAGIZA010000026">
    <property type="protein sequence ID" value="MBP0496083.1"/>
    <property type="molecule type" value="Genomic_DNA"/>
</dbReference>
<evidence type="ECO:0000256" key="1">
    <source>
        <dbReference type="ARBA" id="ARBA00001974"/>
    </source>
</evidence>
<dbReference type="SUPFAM" id="SSF51905">
    <property type="entry name" value="FAD/NAD(P)-binding domain"/>
    <property type="match status" value="1"/>
</dbReference>
<protein>
    <submittedName>
        <fullName evidence="7">FAD-dependent monooxygenase</fullName>
    </submittedName>
</protein>
<dbReference type="GO" id="GO:0071949">
    <property type="term" value="F:FAD binding"/>
    <property type="evidence" value="ECO:0007669"/>
    <property type="project" value="InterPro"/>
</dbReference>
<dbReference type="Proteomes" id="UP000677537">
    <property type="component" value="Unassembled WGS sequence"/>
</dbReference>